<evidence type="ECO:0000256" key="1">
    <source>
        <dbReference type="ARBA" id="ARBA00005568"/>
    </source>
</evidence>
<dbReference type="PANTHER" id="PTHR30502:SF0">
    <property type="entry name" value="PHOSPHOENOLPYRUVATE CARBOXYLASE FAMILY PROTEIN"/>
    <property type="match status" value="1"/>
</dbReference>
<dbReference type="InterPro" id="IPR040442">
    <property type="entry name" value="Pyrv_kinase-like_dom_sf"/>
</dbReference>
<dbReference type="Pfam" id="PF03328">
    <property type="entry name" value="HpcH_HpaI"/>
    <property type="match status" value="1"/>
</dbReference>
<feature type="domain" description="HpcH/HpaI aldolase/citrate lyase" evidence="4">
    <location>
        <begin position="25"/>
        <end position="214"/>
    </location>
</feature>
<evidence type="ECO:0000313" key="5">
    <source>
        <dbReference type="EMBL" id="PMR67580.1"/>
    </source>
</evidence>
<accession>A0A2N7THB8</accession>
<comment type="similarity">
    <text evidence="1">Belongs to the HpcH/HpaI aldolase family.</text>
</comment>
<evidence type="ECO:0000313" key="6">
    <source>
        <dbReference type="Proteomes" id="UP000235346"/>
    </source>
</evidence>
<evidence type="ECO:0000259" key="4">
    <source>
        <dbReference type="Pfam" id="PF03328"/>
    </source>
</evidence>
<reference evidence="5 6" key="1">
    <citation type="submission" date="2018-01" db="EMBL/GenBank/DDBJ databases">
        <title>Halomonas endophytica sp. nov., isolated from storage liquid in the stems of Populus euphratica.</title>
        <authorList>
            <person name="Chen C."/>
        </authorList>
    </citation>
    <scope>NUCLEOTIDE SEQUENCE [LARGE SCALE GENOMIC DNA]</scope>
    <source>
        <strain evidence="5 6">DSM 26881</strain>
    </source>
</reference>
<dbReference type="SUPFAM" id="SSF51621">
    <property type="entry name" value="Phosphoenolpyruvate/pyruvate domain"/>
    <property type="match status" value="1"/>
</dbReference>
<dbReference type="Proteomes" id="UP000235346">
    <property type="component" value="Unassembled WGS sequence"/>
</dbReference>
<dbReference type="OrthoDB" id="86160at2"/>
<keyword evidence="3" id="KW-0456">Lyase</keyword>
<proteinExistence type="inferred from homology"/>
<sequence length="263" mass="28315">MLRANRLKRALADGREVLGVMASLPTAASIELIAEAGFDFVVIDTEHVLINPETVEHMLRTAESYQLTPLVRVADADPKTLLRLLDGGAQGIVLPNVEDPATLERAVAACKYAPEGERSLNAGRPGSFGSSSLAEYVVQANREIMVVAMIESRQGVAGIDAICAVSGLDMVLEGAADLSQSLGVTWQTGHPDVIEALEDVQRTASEHRIPYCAFLRHSDAKARWQARGVSTFMLGDERGIAFRALQKALGEARAPVRREASRS</sequence>
<dbReference type="GO" id="GO:0016832">
    <property type="term" value="F:aldehyde-lyase activity"/>
    <property type="evidence" value="ECO:0007669"/>
    <property type="project" value="TreeGrafter"/>
</dbReference>
<dbReference type="AlphaFoldDB" id="A0A2N7THB8"/>
<comment type="caution">
    <text evidence="5">The sequence shown here is derived from an EMBL/GenBank/DDBJ whole genome shotgun (WGS) entry which is preliminary data.</text>
</comment>
<dbReference type="EMBL" id="PNRE01000088">
    <property type="protein sequence ID" value="PMR67580.1"/>
    <property type="molecule type" value="Genomic_DNA"/>
</dbReference>
<dbReference type="InterPro" id="IPR050251">
    <property type="entry name" value="HpcH-HpaI_aldolase"/>
</dbReference>
<keyword evidence="6" id="KW-1185">Reference proteome</keyword>
<dbReference type="RefSeq" id="WP_102629416.1">
    <property type="nucleotide sequence ID" value="NZ_PDOH01000060.1"/>
</dbReference>
<dbReference type="PANTHER" id="PTHR30502">
    <property type="entry name" value="2-KETO-3-DEOXY-L-RHAMNONATE ALDOLASE"/>
    <property type="match status" value="1"/>
</dbReference>
<evidence type="ECO:0000256" key="3">
    <source>
        <dbReference type="ARBA" id="ARBA00023239"/>
    </source>
</evidence>
<dbReference type="GO" id="GO:0005737">
    <property type="term" value="C:cytoplasm"/>
    <property type="evidence" value="ECO:0007669"/>
    <property type="project" value="TreeGrafter"/>
</dbReference>
<dbReference type="Gene3D" id="3.20.20.60">
    <property type="entry name" value="Phosphoenolpyruvate-binding domains"/>
    <property type="match status" value="1"/>
</dbReference>
<organism evidence="5 6">
    <name type="scientific">Halomonas heilongjiangensis</name>
    <dbReference type="NCBI Taxonomy" id="1387883"/>
    <lineage>
        <taxon>Bacteria</taxon>
        <taxon>Pseudomonadati</taxon>
        <taxon>Pseudomonadota</taxon>
        <taxon>Gammaproteobacteria</taxon>
        <taxon>Oceanospirillales</taxon>
        <taxon>Halomonadaceae</taxon>
        <taxon>Halomonas</taxon>
    </lineage>
</organism>
<dbReference type="InterPro" id="IPR005000">
    <property type="entry name" value="Aldolase/citrate-lyase_domain"/>
</dbReference>
<protein>
    <submittedName>
        <fullName evidence="5">Siderophore biosynthesis protein SbnG</fullName>
    </submittedName>
</protein>
<dbReference type="GO" id="GO:0046872">
    <property type="term" value="F:metal ion binding"/>
    <property type="evidence" value="ECO:0007669"/>
    <property type="project" value="UniProtKB-KW"/>
</dbReference>
<evidence type="ECO:0000256" key="2">
    <source>
        <dbReference type="ARBA" id="ARBA00022723"/>
    </source>
</evidence>
<name>A0A2N7THB8_9GAMM</name>
<gene>
    <name evidence="5" type="ORF">C1H66_18845</name>
</gene>
<keyword evidence="2" id="KW-0479">Metal-binding</keyword>
<dbReference type="InterPro" id="IPR015813">
    <property type="entry name" value="Pyrv/PenolPyrv_kinase-like_dom"/>
</dbReference>